<accession>A0A934TT45</accession>
<dbReference type="EMBL" id="JAEPWM010000003">
    <property type="protein sequence ID" value="MBK6006430.1"/>
    <property type="molecule type" value="Genomic_DNA"/>
</dbReference>
<keyword evidence="2" id="KW-1185">Reference proteome</keyword>
<reference evidence="1" key="2">
    <citation type="submission" date="2021-01" db="EMBL/GenBank/DDBJ databases">
        <authorList>
            <person name="Kang M."/>
        </authorList>
    </citation>
    <scope>NUCLEOTIDE SEQUENCE</scope>
    <source>
        <strain evidence="1">KACC 17527</strain>
    </source>
</reference>
<evidence type="ECO:0000313" key="2">
    <source>
        <dbReference type="Proteomes" id="UP000630528"/>
    </source>
</evidence>
<name>A0A934TT45_9BURK</name>
<comment type="caution">
    <text evidence="1">The sequence shown here is derived from an EMBL/GenBank/DDBJ whole genome shotgun (WGS) entry which is preliminary data.</text>
</comment>
<reference evidence="1" key="1">
    <citation type="journal article" date="2012" name="J. Microbiol. Biotechnol.">
        <title>Ramlibacter ginsenosidimutans sp. nov., with ginsenoside-converting activity.</title>
        <authorList>
            <person name="Wang L."/>
            <person name="An D.S."/>
            <person name="Kim S.G."/>
            <person name="Jin F.X."/>
            <person name="Kim S.C."/>
            <person name="Lee S.T."/>
            <person name="Im W.T."/>
        </authorList>
    </citation>
    <scope>NUCLEOTIDE SEQUENCE</scope>
    <source>
        <strain evidence="1">KACC 17527</strain>
    </source>
</reference>
<evidence type="ECO:0000313" key="1">
    <source>
        <dbReference type="EMBL" id="MBK6006430.1"/>
    </source>
</evidence>
<dbReference type="RefSeq" id="WP_201169641.1">
    <property type="nucleotide sequence ID" value="NZ_JAEPWM010000003.1"/>
</dbReference>
<gene>
    <name evidence="1" type="ORF">JJB11_10030</name>
</gene>
<sequence>MKIMLALRPCSPGLARRLGADEALAKALGAKPNPAVGFLFPRFFDAAGPVLPRLLALAEGEPVGFVRELRCSPAELQACTHFEAVCRATIGQTRADSKATMAAYHQDALHPTASRWAVRLPQRIFLSKPVAADALGHVDEWTGEYVLGPQLADALAASGLTGFELRPVLHHKTGEAHEEGGRHLVARTLLPPALEDATTYETFDEGPRQPSTPRRYGLLSYAKGALEQSPDLARTAEPWGSWRTPVWILRQPARDWFEQRQARGWRFQPVLAAGSALHAEHTQRWEDLLGQLRAAGASVQA</sequence>
<dbReference type="AlphaFoldDB" id="A0A934TT45"/>
<protein>
    <submittedName>
        <fullName evidence="1">Uncharacterized protein</fullName>
    </submittedName>
</protein>
<organism evidence="1 2">
    <name type="scientific">Ramlibacter ginsenosidimutans</name>
    <dbReference type="NCBI Taxonomy" id="502333"/>
    <lineage>
        <taxon>Bacteria</taxon>
        <taxon>Pseudomonadati</taxon>
        <taxon>Pseudomonadota</taxon>
        <taxon>Betaproteobacteria</taxon>
        <taxon>Burkholderiales</taxon>
        <taxon>Comamonadaceae</taxon>
        <taxon>Ramlibacter</taxon>
    </lineage>
</organism>
<dbReference type="Proteomes" id="UP000630528">
    <property type="component" value="Unassembled WGS sequence"/>
</dbReference>
<proteinExistence type="predicted"/>